<dbReference type="EMBL" id="CM047941">
    <property type="protein sequence ID" value="KAI9902482.1"/>
    <property type="molecule type" value="Genomic_DNA"/>
</dbReference>
<sequence>MATTDGRAIPPIEIGSFLASQPDKSEFIGSASGIFFVNTVFRAFAAANSISPPLPVSNDQSNGPQTQAGSQTPDVSQFGASTAIRQDADDLIQVRQYAKGEEAAPRDSSFRYGVSVPGLGLAPEPAVTKELMMIYFREWHPFFPFLHGPSFLDQVNDFYTGAAKGSPDQDECAPYLDHRKTARAVIFQCIFNVAASSNEGRELLHKSSRIQSTFALTSLLGVVSSTNEILSLQALMAMELYLVTTMSLRAASTVHGTLTRILFHSGFHRCPYRYVQLGTQKCEIRQRILWSAYILDRYLSQALGHPLGINDDEVDVCIPGLGELHQPIRPEERSQSVEPTAQEEARAHLPIGHALSGRTGSGESPMTYASHTPDGSILSGNGQIFGAYQQRKSVPSNDDAFTCLITYNTLVGRALRLFHLAIHTRDITWDKVLGLTSEVHSWWNNLPLTFQDEESIETSTPHGAFFAIQYNYLLLFMSRPFLSLPASRSDFRSSLQTALNAARAIIRNMKRHPRGLGVLWPGCLTALWMSGLVIAFAGLLELYPLSKAETDIENCRGLLRDMSLRWASAKHCEKALGMLSKGLMMNRTGGNSNKHLNSWLGADQVGNAAMPDLTDSSRAGARAERLGSKRQRLEEDGLVSDLSGQQNTQRAVLTEPPLQQPNSWQPVLEYTGPDFGFDTTTFGGGGSLDPNFLQSTGPEFGGLFDHDMWEAYIQGAGDFHNF</sequence>
<dbReference type="Proteomes" id="UP001163324">
    <property type="component" value="Chromosome 2"/>
</dbReference>
<evidence type="ECO:0000313" key="2">
    <source>
        <dbReference type="Proteomes" id="UP001163324"/>
    </source>
</evidence>
<reference evidence="1" key="1">
    <citation type="submission" date="2022-10" db="EMBL/GenBank/DDBJ databases">
        <title>Complete Genome of Trichothecium roseum strain YXFP-22015, a Plant Pathogen Isolated from Citrus.</title>
        <authorList>
            <person name="Wang Y."/>
            <person name="Zhu L."/>
        </authorList>
    </citation>
    <scope>NUCLEOTIDE SEQUENCE</scope>
    <source>
        <strain evidence="1">YXFP-22015</strain>
    </source>
</reference>
<accession>A0ACC0V9B1</accession>
<name>A0ACC0V9B1_9HYPO</name>
<organism evidence="1 2">
    <name type="scientific">Trichothecium roseum</name>
    <dbReference type="NCBI Taxonomy" id="47278"/>
    <lineage>
        <taxon>Eukaryota</taxon>
        <taxon>Fungi</taxon>
        <taxon>Dikarya</taxon>
        <taxon>Ascomycota</taxon>
        <taxon>Pezizomycotina</taxon>
        <taxon>Sordariomycetes</taxon>
        <taxon>Hypocreomycetidae</taxon>
        <taxon>Hypocreales</taxon>
        <taxon>Hypocreales incertae sedis</taxon>
        <taxon>Trichothecium</taxon>
    </lineage>
</organism>
<comment type="caution">
    <text evidence="1">The sequence shown here is derived from an EMBL/GenBank/DDBJ whole genome shotgun (WGS) entry which is preliminary data.</text>
</comment>
<gene>
    <name evidence="1" type="ORF">N3K66_001834</name>
</gene>
<proteinExistence type="predicted"/>
<evidence type="ECO:0000313" key="1">
    <source>
        <dbReference type="EMBL" id="KAI9902482.1"/>
    </source>
</evidence>
<protein>
    <submittedName>
        <fullName evidence="1">Uncharacterized protein</fullName>
    </submittedName>
</protein>
<keyword evidence="2" id="KW-1185">Reference proteome</keyword>